<dbReference type="Gene3D" id="1.10.472.10">
    <property type="entry name" value="Cyclin-like"/>
    <property type="match status" value="1"/>
</dbReference>
<dbReference type="SMART" id="SM00385">
    <property type="entry name" value="CYCLIN"/>
    <property type="match status" value="1"/>
</dbReference>
<dbReference type="GO" id="GO:0016538">
    <property type="term" value="F:cyclin-dependent protein serine/threonine kinase regulator activity"/>
    <property type="evidence" value="ECO:0007669"/>
    <property type="project" value="InterPro"/>
</dbReference>
<evidence type="ECO:0000256" key="1">
    <source>
        <dbReference type="ARBA" id="ARBA00023127"/>
    </source>
</evidence>
<dbReference type="EMBL" id="CAHIKZ030004425">
    <property type="protein sequence ID" value="CAE1310647.1"/>
    <property type="molecule type" value="Genomic_DNA"/>
</dbReference>
<dbReference type="AlphaFoldDB" id="A0A812DYE7"/>
<sequence length="161" mass="18814">MQDGLAYEVEVDLRIIGCEMIQTAGILLKLPQVAMATGQMLFQRFYYSKSFVKHNMEVVAMACMNLASKIEECPRRIRDTINVFHHIKQLRSGNSKWSGNDDTWLFLCDTVDYSFYVIKAERRVLKELGFCVHFKYPHKMIVMYLQVLECERNQKLVQCAC</sequence>
<accession>A0A812DYE7</accession>
<dbReference type="Pfam" id="PF00134">
    <property type="entry name" value="Cyclin_N"/>
    <property type="match status" value="1"/>
</dbReference>
<comment type="caution">
    <text evidence="4">The sequence shown here is derived from an EMBL/GenBank/DDBJ whole genome shotgun (WGS) entry which is preliminary data.</text>
</comment>
<dbReference type="Proteomes" id="UP000597762">
    <property type="component" value="Unassembled WGS sequence"/>
</dbReference>
<proteinExistence type="inferred from homology"/>
<evidence type="ECO:0000259" key="3">
    <source>
        <dbReference type="SMART" id="SM00385"/>
    </source>
</evidence>
<dbReference type="GO" id="GO:0006357">
    <property type="term" value="P:regulation of transcription by RNA polymerase II"/>
    <property type="evidence" value="ECO:0007669"/>
    <property type="project" value="InterPro"/>
</dbReference>
<dbReference type="InterPro" id="IPR006671">
    <property type="entry name" value="Cyclin_N"/>
</dbReference>
<evidence type="ECO:0000313" key="5">
    <source>
        <dbReference type="Proteomes" id="UP000597762"/>
    </source>
</evidence>
<dbReference type="PANTHER" id="PTHR10026">
    <property type="entry name" value="CYCLIN"/>
    <property type="match status" value="1"/>
</dbReference>
<comment type="similarity">
    <text evidence="2">Belongs to the cyclin family.</text>
</comment>
<evidence type="ECO:0000256" key="2">
    <source>
        <dbReference type="RuleBase" id="RU000383"/>
    </source>
</evidence>
<protein>
    <submittedName>
        <fullName evidence="4">CCNL</fullName>
    </submittedName>
</protein>
<feature type="domain" description="Cyclin-like" evidence="3">
    <location>
        <begin position="19"/>
        <end position="149"/>
    </location>
</feature>
<organism evidence="4 5">
    <name type="scientific">Acanthosepion pharaonis</name>
    <name type="common">Pharaoh cuttlefish</name>
    <name type="synonym">Sepia pharaonis</name>
    <dbReference type="NCBI Taxonomy" id="158019"/>
    <lineage>
        <taxon>Eukaryota</taxon>
        <taxon>Metazoa</taxon>
        <taxon>Spiralia</taxon>
        <taxon>Lophotrochozoa</taxon>
        <taxon>Mollusca</taxon>
        <taxon>Cephalopoda</taxon>
        <taxon>Coleoidea</taxon>
        <taxon>Decapodiformes</taxon>
        <taxon>Sepiida</taxon>
        <taxon>Sepiina</taxon>
        <taxon>Sepiidae</taxon>
        <taxon>Acanthosepion</taxon>
    </lineage>
</organism>
<dbReference type="PIRSF" id="PIRSF036580">
    <property type="entry name" value="Cyclin_L"/>
    <property type="match status" value="1"/>
</dbReference>
<name>A0A812DYE7_ACAPH</name>
<dbReference type="InterPro" id="IPR013763">
    <property type="entry name" value="Cyclin-like_dom"/>
</dbReference>
<reference evidence="4" key="1">
    <citation type="submission" date="2021-01" db="EMBL/GenBank/DDBJ databases">
        <authorList>
            <person name="Li R."/>
            <person name="Bekaert M."/>
        </authorList>
    </citation>
    <scope>NUCLEOTIDE SEQUENCE</scope>
    <source>
        <strain evidence="4">Farmed</strain>
    </source>
</reference>
<dbReference type="OrthoDB" id="10264655at2759"/>
<dbReference type="InterPro" id="IPR043198">
    <property type="entry name" value="Cyclin/Ssn8"/>
</dbReference>
<gene>
    <name evidence="4" type="ORF">SPHA_62204</name>
</gene>
<dbReference type="SUPFAM" id="SSF47954">
    <property type="entry name" value="Cyclin-like"/>
    <property type="match status" value="1"/>
</dbReference>
<dbReference type="InterPro" id="IPR036915">
    <property type="entry name" value="Cyclin-like_sf"/>
</dbReference>
<keyword evidence="5" id="KW-1185">Reference proteome</keyword>
<evidence type="ECO:0000313" key="4">
    <source>
        <dbReference type="EMBL" id="CAE1310647.1"/>
    </source>
</evidence>
<keyword evidence="1 2" id="KW-0195">Cyclin</keyword>